<keyword evidence="2" id="KW-0285">Flavoprotein</keyword>
<dbReference type="InterPro" id="IPR016167">
    <property type="entry name" value="FAD-bd_PCMH_sub1"/>
</dbReference>
<evidence type="ECO:0000256" key="2">
    <source>
        <dbReference type="ARBA" id="ARBA00022630"/>
    </source>
</evidence>
<feature type="domain" description="FAD-binding PCMH-type" evidence="4">
    <location>
        <begin position="45"/>
        <end position="226"/>
    </location>
</feature>
<dbReference type="PROSITE" id="PS51387">
    <property type="entry name" value="FAD_PCMH"/>
    <property type="match status" value="1"/>
</dbReference>
<dbReference type="Pfam" id="PF02913">
    <property type="entry name" value="FAD-oxidase_C"/>
    <property type="match status" value="1"/>
</dbReference>
<keyword evidence="6" id="KW-1185">Reference proteome</keyword>
<dbReference type="RefSeq" id="WP_407341169.1">
    <property type="nucleotide sequence ID" value="NZ_CP136862.1"/>
</dbReference>
<dbReference type="Gene3D" id="3.30.465.10">
    <property type="match status" value="1"/>
</dbReference>
<evidence type="ECO:0000313" key="5">
    <source>
        <dbReference type="EMBL" id="WOJ91581.1"/>
    </source>
</evidence>
<evidence type="ECO:0000259" key="4">
    <source>
        <dbReference type="PROSITE" id="PS51387"/>
    </source>
</evidence>
<evidence type="ECO:0000313" key="6">
    <source>
        <dbReference type="Proteomes" id="UP001626536"/>
    </source>
</evidence>
<organism evidence="5 6">
    <name type="scientific">Methylocapsa polymorpha</name>
    <dbReference type="NCBI Taxonomy" id="3080828"/>
    <lineage>
        <taxon>Bacteria</taxon>
        <taxon>Pseudomonadati</taxon>
        <taxon>Pseudomonadota</taxon>
        <taxon>Alphaproteobacteria</taxon>
        <taxon>Hyphomicrobiales</taxon>
        <taxon>Beijerinckiaceae</taxon>
        <taxon>Methylocapsa</taxon>
    </lineage>
</organism>
<dbReference type="SUPFAM" id="SSF55103">
    <property type="entry name" value="FAD-linked oxidases, C-terminal domain"/>
    <property type="match status" value="1"/>
</dbReference>
<sequence>MESAASRTLEPADLIARLEAIVGDANVLTDARDMESFLREPRDLFHGKAICVVRAGSTAEVAAILELCHQTATPVVPQGGNTGLVGGQIPDARGDALVLWLGRMQALREIDLSSNTMTVEAGMTLAHAQEAAERAGRRFPLSLASEGSCTIGGNLATNAGGTGVIAYGNARDLVTGLEVVLADGRILSDLSKLKKDNTGYDLKHLFMGSEGTLGVITAAVLKLYPKPRAIATAFVGLASPQSALALLDLARDMAGGEITSFELIPRIGLDFVLKHAQGVRDVLAGRHAWHVLLELSSQRAEGLEGRLLELLAAGAEKGIVEDAAVAASQGQREAFWKLRELLSEVQRLEGGSIKHDISVPVADVPTFVEEAERAVSAAIPGARPVPFGHLGDGNIHFNVSQPIGADKAAFLARWDEINAIVHAIVTAHRGSISAEHGIGQLKRHLLPNVKDKVALEVMRALKHTLDPKGILNPGKML</sequence>
<dbReference type="InterPro" id="IPR016164">
    <property type="entry name" value="FAD-linked_Oxase-like_C"/>
</dbReference>
<comment type="similarity">
    <text evidence="1">Belongs to the FAD-binding oxidoreductase/transferase type 4 family.</text>
</comment>
<accession>A0ABZ0HXQ2</accession>
<dbReference type="PANTHER" id="PTHR43716">
    <property type="entry name" value="D-2-HYDROXYGLUTARATE DEHYDROGENASE, MITOCHONDRIAL"/>
    <property type="match status" value="1"/>
</dbReference>
<reference evidence="5 6" key="1">
    <citation type="submission" date="2023-10" db="EMBL/GenBank/DDBJ databases">
        <title>Novel methanotroph of the genus Methylocapsa from a subarctic wetland.</title>
        <authorList>
            <person name="Belova S.E."/>
            <person name="Oshkin I.Y."/>
            <person name="Miroshnikov K."/>
            <person name="Dedysh S.N."/>
        </authorList>
    </citation>
    <scope>NUCLEOTIDE SEQUENCE [LARGE SCALE GENOMIC DNA]</scope>
    <source>
        <strain evidence="5 6">RX1</strain>
    </source>
</reference>
<dbReference type="InterPro" id="IPR016169">
    <property type="entry name" value="FAD-bd_PCMH_sub2"/>
</dbReference>
<protein>
    <submittedName>
        <fullName evidence="5">FAD-binding oxidoreductase</fullName>
    </submittedName>
</protein>
<dbReference type="Proteomes" id="UP001626536">
    <property type="component" value="Chromosome"/>
</dbReference>
<dbReference type="Gene3D" id="3.30.70.2740">
    <property type="match status" value="1"/>
</dbReference>
<proteinExistence type="inferred from homology"/>
<dbReference type="InterPro" id="IPR016166">
    <property type="entry name" value="FAD-bd_PCMH"/>
</dbReference>
<gene>
    <name evidence="5" type="ORF">RZS28_18205</name>
</gene>
<dbReference type="InterPro" id="IPR051264">
    <property type="entry name" value="FAD-oxidored/transferase_4"/>
</dbReference>
<evidence type="ECO:0000256" key="1">
    <source>
        <dbReference type="ARBA" id="ARBA00008000"/>
    </source>
</evidence>
<name>A0ABZ0HXQ2_9HYPH</name>
<keyword evidence="3" id="KW-0274">FAD</keyword>
<dbReference type="InterPro" id="IPR004113">
    <property type="entry name" value="FAD-bd_oxidored_4_C"/>
</dbReference>
<dbReference type="InterPro" id="IPR036318">
    <property type="entry name" value="FAD-bd_PCMH-like_sf"/>
</dbReference>
<dbReference type="InterPro" id="IPR016171">
    <property type="entry name" value="Vanillyl_alc_oxidase_C-sub2"/>
</dbReference>
<dbReference type="Gene3D" id="3.30.43.10">
    <property type="entry name" value="Uridine Diphospho-n-acetylenolpyruvylglucosamine Reductase, domain 2"/>
    <property type="match status" value="1"/>
</dbReference>
<dbReference type="Gene3D" id="1.10.45.10">
    <property type="entry name" value="Vanillyl-alcohol Oxidase, Chain A, domain 4"/>
    <property type="match status" value="1"/>
</dbReference>
<dbReference type="InterPro" id="IPR006094">
    <property type="entry name" value="Oxid_FAD_bind_N"/>
</dbReference>
<evidence type="ECO:0000256" key="3">
    <source>
        <dbReference type="ARBA" id="ARBA00022827"/>
    </source>
</evidence>
<dbReference type="Gene3D" id="3.30.70.2190">
    <property type="match status" value="1"/>
</dbReference>
<dbReference type="Pfam" id="PF01565">
    <property type="entry name" value="FAD_binding_4"/>
    <property type="match status" value="1"/>
</dbReference>
<dbReference type="PANTHER" id="PTHR43716:SF2">
    <property type="entry name" value="BLL6224 PROTEIN"/>
    <property type="match status" value="1"/>
</dbReference>
<dbReference type="EMBL" id="CP136862">
    <property type="protein sequence ID" value="WOJ91581.1"/>
    <property type="molecule type" value="Genomic_DNA"/>
</dbReference>
<dbReference type="SUPFAM" id="SSF56176">
    <property type="entry name" value="FAD-binding/transporter-associated domain-like"/>
    <property type="match status" value="1"/>
</dbReference>